<dbReference type="InterPro" id="IPR006058">
    <property type="entry name" value="2Fe2S_fd_BS"/>
</dbReference>
<dbReference type="EMBL" id="LADJ01016411">
    <property type="protein sequence ID" value="KPJ21037.1"/>
    <property type="molecule type" value="Genomic_DNA"/>
</dbReference>
<dbReference type="GO" id="GO:0005506">
    <property type="term" value="F:iron ion binding"/>
    <property type="evidence" value="ECO:0007669"/>
    <property type="project" value="InterPro"/>
</dbReference>
<proteinExistence type="predicted"/>
<dbReference type="SUPFAM" id="SSF47741">
    <property type="entry name" value="CO dehydrogenase ISP C-domain like"/>
    <property type="match status" value="1"/>
</dbReference>
<dbReference type="Proteomes" id="UP000053240">
    <property type="component" value="Unassembled WGS sequence"/>
</dbReference>
<sequence length="83" mass="9027">MCQEGGCGACIVAVTTIDQFGNKRTFSVNSCLVSITSCEGWEVTTVEGIGGRGRYHRVQKTLAEYNGSQCGYCSPGWVMSMYR</sequence>
<comment type="caution">
    <text evidence="4">The sequence shown here is derived from an EMBL/GenBank/DDBJ whole genome shotgun (WGS) entry which is preliminary data.</text>
</comment>
<gene>
    <name evidence="4" type="ORF">RR48_00389</name>
</gene>
<evidence type="ECO:0000313" key="4">
    <source>
        <dbReference type="EMBL" id="KPJ21037.1"/>
    </source>
</evidence>
<dbReference type="GO" id="GO:0051537">
    <property type="term" value="F:2 iron, 2 sulfur cluster binding"/>
    <property type="evidence" value="ECO:0007669"/>
    <property type="project" value="InterPro"/>
</dbReference>
<feature type="domain" description="[2Fe-2S]-binding" evidence="3">
    <location>
        <begin position="45"/>
        <end position="82"/>
    </location>
</feature>
<name>A0A0N1IHU5_PAPMA</name>
<dbReference type="InterPro" id="IPR012675">
    <property type="entry name" value="Beta-grasp_dom_sf"/>
</dbReference>
<accession>A0A0N1IHU5</accession>
<keyword evidence="5" id="KW-1185">Reference proteome</keyword>
<evidence type="ECO:0000256" key="2">
    <source>
        <dbReference type="ARBA" id="ARBA00023004"/>
    </source>
</evidence>
<dbReference type="GO" id="GO:0016491">
    <property type="term" value="F:oxidoreductase activity"/>
    <property type="evidence" value="ECO:0007669"/>
    <property type="project" value="InterPro"/>
</dbReference>
<dbReference type="PROSITE" id="PS00197">
    <property type="entry name" value="2FE2S_FER_1"/>
    <property type="match status" value="1"/>
</dbReference>
<dbReference type="SUPFAM" id="SSF54292">
    <property type="entry name" value="2Fe-2S ferredoxin-like"/>
    <property type="match status" value="1"/>
</dbReference>
<organism evidence="4 5">
    <name type="scientific">Papilio machaon</name>
    <name type="common">Old World swallowtail butterfly</name>
    <dbReference type="NCBI Taxonomy" id="76193"/>
    <lineage>
        <taxon>Eukaryota</taxon>
        <taxon>Metazoa</taxon>
        <taxon>Ecdysozoa</taxon>
        <taxon>Arthropoda</taxon>
        <taxon>Hexapoda</taxon>
        <taxon>Insecta</taxon>
        <taxon>Pterygota</taxon>
        <taxon>Neoptera</taxon>
        <taxon>Endopterygota</taxon>
        <taxon>Lepidoptera</taxon>
        <taxon>Glossata</taxon>
        <taxon>Ditrysia</taxon>
        <taxon>Papilionoidea</taxon>
        <taxon>Papilionidae</taxon>
        <taxon>Papilioninae</taxon>
        <taxon>Papilio</taxon>
    </lineage>
</organism>
<dbReference type="InParanoid" id="A0A0N1IHU5"/>
<dbReference type="PANTHER" id="PTHR45444:SF3">
    <property type="entry name" value="XANTHINE DEHYDROGENASE"/>
    <property type="match status" value="1"/>
</dbReference>
<dbReference type="Pfam" id="PF01799">
    <property type="entry name" value="Fer2_2"/>
    <property type="match status" value="1"/>
</dbReference>
<keyword evidence="2" id="KW-0408">Iron</keyword>
<dbReference type="InterPro" id="IPR036884">
    <property type="entry name" value="2Fe-2S-bd_dom_sf"/>
</dbReference>
<dbReference type="InterPro" id="IPR016208">
    <property type="entry name" value="Ald_Oxase/xanthine_DH-like"/>
</dbReference>
<protein>
    <submittedName>
        <fullName evidence="4">Xanthine dehydrogenase</fullName>
    </submittedName>
</protein>
<dbReference type="AlphaFoldDB" id="A0A0N1IHU5"/>
<keyword evidence="1" id="KW-0479">Metal-binding</keyword>
<dbReference type="InterPro" id="IPR036010">
    <property type="entry name" value="2Fe-2S_ferredoxin-like_sf"/>
</dbReference>
<evidence type="ECO:0000259" key="3">
    <source>
        <dbReference type="Pfam" id="PF01799"/>
    </source>
</evidence>
<dbReference type="PANTHER" id="PTHR45444">
    <property type="entry name" value="XANTHINE DEHYDROGENASE"/>
    <property type="match status" value="1"/>
</dbReference>
<dbReference type="Gene3D" id="3.10.20.30">
    <property type="match status" value="1"/>
</dbReference>
<dbReference type="Gene3D" id="1.10.150.120">
    <property type="entry name" value="[2Fe-2S]-binding domain"/>
    <property type="match status" value="1"/>
</dbReference>
<dbReference type="STRING" id="76193.A0A0N1IHU5"/>
<evidence type="ECO:0000256" key="1">
    <source>
        <dbReference type="ARBA" id="ARBA00022723"/>
    </source>
</evidence>
<reference evidence="4 5" key="1">
    <citation type="journal article" date="2015" name="Nat. Commun.">
        <title>Outbred genome sequencing and CRISPR/Cas9 gene editing in butterflies.</title>
        <authorList>
            <person name="Li X."/>
            <person name="Fan D."/>
            <person name="Zhang W."/>
            <person name="Liu G."/>
            <person name="Zhang L."/>
            <person name="Zhao L."/>
            <person name="Fang X."/>
            <person name="Chen L."/>
            <person name="Dong Y."/>
            <person name="Chen Y."/>
            <person name="Ding Y."/>
            <person name="Zhao R."/>
            <person name="Feng M."/>
            <person name="Zhu Y."/>
            <person name="Feng Y."/>
            <person name="Jiang X."/>
            <person name="Zhu D."/>
            <person name="Xiang H."/>
            <person name="Feng X."/>
            <person name="Li S."/>
            <person name="Wang J."/>
            <person name="Zhang G."/>
            <person name="Kronforst M.R."/>
            <person name="Wang W."/>
        </authorList>
    </citation>
    <scope>NUCLEOTIDE SEQUENCE [LARGE SCALE GENOMIC DNA]</scope>
    <source>
        <strain evidence="4">Ya'a_city_454_Pm</strain>
        <tissue evidence="4">Whole body</tissue>
    </source>
</reference>
<dbReference type="InterPro" id="IPR002888">
    <property type="entry name" value="2Fe-2S-bd"/>
</dbReference>
<evidence type="ECO:0000313" key="5">
    <source>
        <dbReference type="Proteomes" id="UP000053240"/>
    </source>
</evidence>